<evidence type="ECO:0000259" key="2">
    <source>
        <dbReference type="PROSITE" id="PS50240"/>
    </source>
</evidence>
<organism evidence="3 4">
    <name type="scientific">Corynebacterium atypicum</name>
    <dbReference type="NCBI Taxonomy" id="191610"/>
    <lineage>
        <taxon>Bacteria</taxon>
        <taxon>Bacillati</taxon>
        <taxon>Actinomycetota</taxon>
        <taxon>Actinomycetes</taxon>
        <taxon>Mycobacteriales</taxon>
        <taxon>Corynebacteriaceae</taxon>
        <taxon>Corynebacterium</taxon>
    </lineage>
</organism>
<keyword evidence="4" id="KW-1185">Reference proteome</keyword>
<dbReference type="InterPro" id="IPR001314">
    <property type="entry name" value="Peptidase_S1A"/>
</dbReference>
<dbReference type="Gene3D" id="2.40.10.10">
    <property type="entry name" value="Trypsin-like serine proteases"/>
    <property type="match status" value="1"/>
</dbReference>
<gene>
    <name evidence="3" type="ORF">CATYP_08620</name>
</gene>
<dbReference type="InterPro" id="IPR043504">
    <property type="entry name" value="Peptidase_S1_PA_chymotrypsin"/>
</dbReference>
<proteinExistence type="predicted"/>
<keyword evidence="1" id="KW-1133">Transmembrane helix</keyword>
<dbReference type="SUPFAM" id="SSF50494">
    <property type="entry name" value="Trypsin-like serine proteases"/>
    <property type="match status" value="1"/>
</dbReference>
<name>A0ABM5QP58_9CORY</name>
<dbReference type="PROSITE" id="PS00134">
    <property type="entry name" value="TRYPSIN_HIS"/>
    <property type="match status" value="1"/>
</dbReference>
<feature type="transmembrane region" description="Helical" evidence="1">
    <location>
        <begin position="328"/>
        <end position="348"/>
    </location>
</feature>
<dbReference type="PROSITE" id="PS50240">
    <property type="entry name" value="TRYPSIN_DOM"/>
    <property type="match status" value="1"/>
</dbReference>
<sequence>MTPQPENLNHFLFHAKENQNMTHTRNHTRAAALAATCLSLAALTAPAAGAMETQNFAPEDNESAAVVAERVSADGEMGECSGTAIAPRWVLTASHCIQEQREVTGAIRIGQGDKQREVPIEDWQVVGDDVALIRTAEDIGLDHYPKLDTTKRASGEATAYGWSVDGSGGGKRLPKAKMKITEPIEGTSLIKATTTDGAMIQPGDSGAPLFYEGMLSAVLTAGIDTDTDMTPGSFTAPQGAEMVAPAPGSMAPGEMATGESAVMDPSTVGPDSSPEEKEALKEMMKNMKRPTGAYTSVAPYAEKVQQIIAADAAGEMSPAAEANKVSPLLLGGIGAVIVVAIGASIIALRRRKPAAEEQ</sequence>
<dbReference type="InterPro" id="IPR018114">
    <property type="entry name" value="TRYPSIN_HIS"/>
</dbReference>
<dbReference type="InterPro" id="IPR009003">
    <property type="entry name" value="Peptidase_S1_PA"/>
</dbReference>
<evidence type="ECO:0000313" key="3">
    <source>
        <dbReference type="EMBL" id="AIG64625.1"/>
    </source>
</evidence>
<protein>
    <recommendedName>
        <fullName evidence="2">Peptidase S1 domain-containing protein</fullName>
    </recommendedName>
</protein>
<reference evidence="3 4" key="1">
    <citation type="submission" date="2014-07" db="EMBL/GenBank/DDBJ databases">
        <title>Complete genome sequence of Corynebacterium atypicum DSM 44849: identifiction of the mycolic acid biosynthesis genes.</title>
        <authorList>
            <person name="Tippelt A."/>
            <person name="Mollmann S."/>
            <person name="Albersmeier A."/>
            <person name="Jaenicke S."/>
            <person name="Ruckert C."/>
            <person name="Tauch A."/>
        </authorList>
    </citation>
    <scope>NUCLEOTIDE SEQUENCE [LARGE SCALE GENOMIC DNA]</scope>
    <source>
        <strain evidence="3 4">R2070</strain>
    </source>
</reference>
<dbReference type="SMART" id="SM00020">
    <property type="entry name" value="Tryp_SPc"/>
    <property type="match status" value="1"/>
</dbReference>
<keyword evidence="1" id="KW-0472">Membrane</keyword>
<dbReference type="EMBL" id="CP008944">
    <property type="protein sequence ID" value="AIG64625.1"/>
    <property type="molecule type" value="Genomic_DNA"/>
</dbReference>
<accession>A0ABM5QP58</accession>
<dbReference type="InterPro" id="IPR001254">
    <property type="entry name" value="Trypsin_dom"/>
</dbReference>
<evidence type="ECO:0000313" key="4">
    <source>
        <dbReference type="Proteomes" id="UP000028504"/>
    </source>
</evidence>
<dbReference type="Proteomes" id="UP000028504">
    <property type="component" value="Chromosome"/>
</dbReference>
<dbReference type="PRINTS" id="PR00722">
    <property type="entry name" value="CHYMOTRYPSIN"/>
</dbReference>
<dbReference type="Pfam" id="PF00089">
    <property type="entry name" value="Trypsin"/>
    <property type="match status" value="1"/>
</dbReference>
<feature type="domain" description="Peptidase S1" evidence="2">
    <location>
        <begin position="80"/>
        <end position="309"/>
    </location>
</feature>
<keyword evidence="1" id="KW-0812">Transmembrane</keyword>
<evidence type="ECO:0000256" key="1">
    <source>
        <dbReference type="SAM" id="Phobius"/>
    </source>
</evidence>